<evidence type="ECO:0000313" key="2">
    <source>
        <dbReference type="EMBL" id="KAF6094761.1"/>
    </source>
</evidence>
<accession>A0A834DW03</accession>
<dbReference type="EMBL" id="JABVXQ010000008">
    <property type="protein sequence ID" value="KAF6094761.1"/>
    <property type="molecule type" value="Genomic_DNA"/>
</dbReference>
<sequence>MSFLGGSSAFSFCFEIFLCLWLPAFLPFSVQVCSCHVPGSRSIVHEKFQESFFFQIWKTFGHHLNKSCLLVSVQFSPSGTHIRRLMHLLPPRSLSDPSSQTSLHFVSLRCSPGGFLGPICRVPLGYFQSALQLIH</sequence>
<comment type="caution">
    <text evidence="2">The sequence shown here is derived from an EMBL/GenBank/DDBJ whole genome shotgun (WGS) entry which is preliminary data.</text>
</comment>
<gene>
    <name evidence="2" type="ORF">HJG60_011859</name>
</gene>
<name>A0A834DW03_9CHIR</name>
<dbReference type="Proteomes" id="UP000664940">
    <property type="component" value="Unassembled WGS sequence"/>
</dbReference>
<evidence type="ECO:0000256" key="1">
    <source>
        <dbReference type="SAM" id="SignalP"/>
    </source>
</evidence>
<reference evidence="2 3" key="1">
    <citation type="journal article" date="2020" name="Nature">
        <title>Six reference-quality genomes reveal evolution of bat adaptations.</title>
        <authorList>
            <person name="Jebb D."/>
            <person name="Huang Z."/>
            <person name="Pippel M."/>
            <person name="Hughes G.M."/>
            <person name="Lavrichenko K."/>
            <person name="Devanna P."/>
            <person name="Winkler S."/>
            <person name="Jermiin L.S."/>
            <person name="Skirmuntt E.C."/>
            <person name="Katzourakis A."/>
            <person name="Burkitt-Gray L."/>
            <person name="Ray D.A."/>
            <person name="Sullivan K.A.M."/>
            <person name="Roscito J.G."/>
            <person name="Kirilenko B.M."/>
            <person name="Davalos L.M."/>
            <person name="Corthals A.P."/>
            <person name="Power M.L."/>
            <person name="Jones G."/>
            <person name="Ransome R.D."/>
            <person name="Dechmann D.K.N."/>
            <person name="Locatelli A.G."/>
            <person name="Puechmaille S.J."/>
            <person name="Fedrigo O."/>
            <person name="Jarvis E.D."/>
            <person name="Hiller M."/>
            <person name="Vernes S.C."/>
            <person name="Myers E.W."/>
            <person name="Teeling E.C."/>
        </authorList>
    </citation>
    <scope>NUCLEOTIDE SEQUENCE [LARGE SCALE GENOMIC DNA]</scope>
    <source>
        <strain evidence="2">Bat1K_MPI-CBG_1</strain>
    </source>
</reference>
<proteinExistence type="predicted"/>
<dbReference type="AlphaFoldDB" id="A0A834DW03"/>
<evidence type="ECO:0000313" key="3">
    <source>
        <dbReference type="Proteomes" id="UP000664940"/>
    </source>
</evidence>
<feature type="chain" id="PRO_5032886402" description="Secreted protein" evidence="1">
    <location>
        <begin position="36"/>
        <end position="135"/>
    </location>
</feature>
<keyword evidence="1" id="KW-0732">Signal</keyword>
<protein>
    <recommendedName>
        <fullName evidence="4">Secreted protein</fullName>
    </recommendedName>
</protein>
<organism evidence="2 3">
    <name type="scientific">Phyllostomus discolor</name>
    <name type="common">pale spear-nosed bat</name>
    <dbReference type="NCBI Taxonomy" id="89673"/>
    <lineage>
        <taxon>Eukaryota</taxon>
        <taxon>Metazoa</taxon>
        <taxon>Chordata</taxon>
        <taxon>Craniata</taxon>
        <taxon>Vertebrata</taxon>
        <taxon>Euteleostomi</taxon>
        <taxon>Mammalia</taxon>
        <taxon>Eutheria</taxon>
        <taxon>Laurasiatheria</taxon>
        <taxon>Chiroptera</taxon>
        <taxon>Yangochiroptera</taxon>
        <taxon>Phyllostomidae</taxon>
        <taxon>Phyllostominae</taxon>
        <taxon>Phyllostomus</taxon>
    </lineage>
</organism>
<evidence type="ECO:0008006" key="4">
    <source>
        <dbReference type="Google" id="ProtNLM"/>
    </source>
</evidence>
<feature type="signal peptide" evidence="1">
    <location>
        <begin position="1"/>
        <end position="35"/>
    </location>
</feature>